<evidence type="ECO:0000256" key="6">
    <source>
        <dbReference type="ARBA" id="ARBA00022989"/>
    </source>
</evidence>
<keyword evidence="11" id="KW-1185">Reference proteome</keyword>
<dbReference type="GO" id="GO:0047238">
    <property type="term" value="F:glucuronosyl-N-acetylgalactosaminyl-proteoglycan 4-beta-N-acetylgalactosaminyltransferase activity"/>
    <property type="evidence" value="ECO:0007669"/>
    <property type="project" value="TreeGrafter"/>
</dbReference>
<dbReference type="Gene3D" id="3.90.550.50">
    <property type="match status" value="1"/>
</dbReference>
<dbReference type="EMBL" id="CADEPI010000026">
    <property type="protein sequence ID" value="CAB3366693.1"/>
    <property type="molecule type" value="Genomic_DNA"/>
</dbReference>
<comment type="subcellular location">
    <subcellularLocation>
        <location evidence="1 9">Golgi apparatus</location>
        <location evidence="1 9">Golgi stack membrane</location>
        <topology evidence="1 9">Single-pass type II membrane protein</topology>
    </subcellularLocation>
</comment>
<dbReference type="Pfam" id="PF05679">
    <property type="entry name" value="CHGN"/>
    <property type="match status" value="1"/>
</dbReference>
<dbReference type="Proteomes" id="UP000494165">
    <property type="component" value="Unassembled WGS sequence"/>
</dbReference>
<keyword evidence="6 9" id="KW-1133">Transmembrane helix</keyword>
<protein>
    <recommendedName>
        <fullName evidence="9">Hexosyltransferase</fullName>
        <ecNumber evidence="9">2.4.1.-</ecNumber>
    </recommendedName>
</protein>
<evidence type="ECO:0000256" key="7">
    <source>
        <dbReference type="ARBA" id="ARBA00023034"/>
    </source>
</evidence>
<sequence>MSTILFCKLQRRQNAIFFVGLCAGVSVCLILTPVLDEISCPLLPGNQNPDSRASHYSQGRSLRSQLTLSNNEDFEPRINLAGKPKKAQKVPQNIVRPRYYSSELGLRQKIFIGVMTTTSTINSRGVAINKTMAHLVDKVMFFNNGINPPSVNLTGIIGFSDSRKILKPFHVLKYIADNYIDKFDYFFLIKDDSYIRAYDLIETVKKISVSEDVHLGGFMRDKESAFCSLDGGILLSNSVMQKVAEGLDWCVRNAFSDNDDDNIGRCIVHSSGLPCTSTLQGQHLRSQKVKDDFKVDINLAQLNTDSLVVFPVNDAATIYKLHKYFCQIELNELKKAIASLQSAIAEMHPAIGEDSEALSWPVGSQPASKPQNRFDVLQWDYFTESNLYPESDFGNVKDLTGADSEDVKRVMNASISHMTQKYNEKLQYRRLVNGYRRYDPARGMDYILDLAFRDMDTGLEVLKRVEVAKLLGQVEVVTMPYVTENSRIHLILPIEAYQIEDAARFIKEYTDLCTTSKVVCTERQEKMFLLLVLLYDPMAPGKGDNRDVFGGLKSNIQSMVQSQDSMPMAWLSIKSKGQRPHDIAIIDLTLRKLPQDAMILICSSTMNLRQDFLNRVRMNTILHKQVFSPVPFVEYHPDIVYQDSERPKELDINKKYGHYDSTNYYHLSFYLKDYVAARSKLDGKFPLVRQDRDIPILNKDSQIPSLLSMFIQGLDEIHVLRAVEPCLRLWYPQDQCQPSLSPNQYLECQASKAKGLGTRAQLAGLILQNLEDKSR</sequence>
<evidence type="ECO:0000313" key="10">
    <source>
        <dbReference type="EMBL" id="CAB3366693.1"/>
    </source>
</evidence>
<dbReference type="InterPro" id="IPR008428">
    <property type="entry name" value="Chond_GalNAc"/>
</dbReference>
<organism evidence="10 11">
    <name type="scientific">Cloeon dipterum</name>
    <dbReference type="NCBI Taxonomy" id="197152"/>
    <lineage>
        <taxon>Eukaryota</taxon>
        <taxon>Metazoa</taxon>
        <taxon>Ecdysozoa</taxon>
        <taxon>Arthropoda</taxon>
        <taxon>Hexapoda</taxon>
        <taxon>Insecta</taxon>
        <taxon>Pterygota</taxon>
        <taxon>Palaeoptera</taxon>
        <taxon>Ephemeroptera</taxon>
        <taxon>Pisciforma</taxon>
        <taxon>Baetidae</taxon>
        <taxon>Cloeon</taxon>
    </lineage>
</organism>
<gene>
    <name evidence="10" type="ORF">CLODIP_2_CD15943</name>
</gene>
<comment type="caution">
    <text evidence="10">The sequence shown here is derived from an EMBL/GenBank/DDBJ whole genome shotgun (WGS) entry which is preliminary data.</text>
</comment>
<keyword evidence="8 9" id="KW-0472">Membrane</keyword>
<dbReference type="OrthoDB" id="9985088at2759"/>
<reference evidence="10 11" key="1">
    <citation type="submission" date="2020-04" db="EMBL/GenBank/DDBJ databases">
        <authorList>
            <person name="Alioto T."/>
            <person name="Alioto T."/>
            <person name="Gomez Garrido J."/>
        </authorList>
    </citation>
    <scope>NUCLEOTIDE SEQUENCE [LARGE SCALE GENOMIC DNA]</scope>
</reference>
<keyword evidence="4 9" id="KW-0812">Transmembrane</keyword>
<dbReference type="PANTHER" id="PTHR12369">
    <property type="entry name" value="CHONDROITIN SYNTHASE"/>
    <property type="match status" value="1"/>
</dbReference>
<evidence type="ECO:0000256" key="9">
    <source>
        <dbReference type="RuleBase" id="RU364016"/>
    </source>
</evidence>
<dbReference type="AlphaFoldDB" id="A0A8S1CMZ1"/>
<evidence type="ECO:0000256" key="2">
    <source>
        <dbReference type="ARBA" id="ARBA00009239"/>
    </source>
</evidence>
<evidence type="ECO:0000256" key="8">
    <source>
        <dbReference type="ARBA" id="ARBA00023136"/>
    </source>
</evidence>
<comment type="similarity">
    <text evidence="2 9">Belongs to the chondroitin N-acetylgalactosaminyltransferase family.</text>
</comment>
<evidence type="ECO:0000256" key="3">
    <source>
        <dbReference type="ARBA" id="ARBA00022679"/>
    </source>
</evidence>
<keyword evidence="3 9" id="KW-0808">Transferase</keyword>
<feature type="transmembrane region" description="Helical" evidence="9">
    <location>
        <begin position="15"/>
        <end position="35"/>
    </location>
</feature>
<evidence type="ECO:0000256" key="5">
    <source>
        <dbReference type="ARBA" id="ARBA00022968"/>
    </source>
</evidence>
<keyword evidence="5 9" id="KW-0735">Signal-anchor</keyword>
<dbReference type="EC" id="2.4.1.-" evidence="9"/>
<evidence type="ECO:0000313" key="11">
    <source>
        <dbReference type="Proteomes" id="UP000494165"/>
    </source>
</evidence>
<dbReference type="GO" id="GO:0032580">
    <property type="term" value="C:Golgi cisterna membrane"/>
    <property type="evidence" value="ECO:0007669"/>
    <property type="project" value="UniProtKB-SubCell"/>
</dbReference>
<name>A0A8S1CMZ1_9INSE</name>
<accession>A0A8S1CMZ1</accession>
<evidence type="ECO:0000256" key="4">
    <source>
        <dbReference type="ARBA" id="ARBA00022692"/>
    </source>
</evidence>
<evidence type="ECO:0000256" key="1">
    <source>
        <dbReference type="ARBA" id="ARBA00004447"/>
    </source>
</evidence>
<dbReference type="InterPro" id="IPR051227">
    <property type="entry name" value="CS_glycosyltransferase"/>
</dbReference>
<keyword evidence="7 9" id="KW-0333">Golgi apparatus</keyword>
<dbReference type="PANTHER" id="PTHR12369:SF13">
    <property type="entry name" value="HEXOSYLTRANSFERASE"/>
    <property type="match status" value="1"/>
</dbReference>
<proteinExistence type="inferred from homology"/>